<protein>
    <submittedName>
        <fullName evidence="1">Uncharacterized protein</fullName>
    </submittedName>
</protein>
<reference evidence="1 2" key="1">
    <citation type="submission" date="2019-02" db="EMBL/GenBank/DDBJ databases">
        <title>Deep-cultivation of Planctomycetes and their phenomic and genomic characterization uncovers novel biology.</title>
        <authorList>
            <person name="Wiegand S."/>
            <person name="Jogler M."/>
            <person name="Boedeker C."/>
            <person name="Pinto D."/>
            <person name="Vollmers J."/>
            <person name="Rivas-Marin E."/>
            <person name="Kohn T."/>
            <person name="Peeters S.H."/>
            <person name="Heuer A."/>
            <person name="Rast P."/>
            <person name="Oberbeckmann S."/>
            <person name="Bunk B."/>
            <person name="Jeske O."/>
            <person name="Meyerdierks A."/>
            <person name="Storesund J.E."/>
            <person name="Kallscheuer N."/>
            <person name="Luecker S."/>
            <person name="Lage O.M."/>
            <person name="Pohl T."/>
            <person name="Merkel B.J."/>
            <person name="Hornburger P."/>
            <person name="Mueller R.-W."/>
            <person name="Bruemmer F."/>
            <person name="Labrenz M."/>
            <person name="Spormann A.M."/>
            <person name="Op den Camp H."/>
            <person name="Overmann J."/>
            <person name="Amann R."/>
            <person name="Jetten M.S.M."/>
            <person name="Mascher T."/>
            <person name="Medema M.H."/>
            <person name="Devos D.P."/>
            <person name="Kaster A.-K."/>
            <person name="Ovreas L."/>
            <person name="Rohde M."/>
            <person name="Galperin M.Y."/>
            <person name="Jogler C."/>
        </authorList>
    </citation>
    <scope>NUCLEOTIDE SEQUENCE [LARGE SCALE GENOMIC DNA]</scope>
    <source>
        <strain evidence="1 2">SV_7m_r</strain>
    </source>
</reference>
<sequence>MSQSLRQKIALYRHFDQPRYSHFGPLVGIEAAVVPERPESPLFSHRPLGNGFVCQSSQWLLIHLEPVVHECMQALGVAGIGEAEAISERGASIAMADLQTGAQANGQANERVSRHALGGASIALEPVGWFHDRSQRHSGKFPAFTPRTPLSLVICGD</sequence>
<proteinExistence type="predicted"/>
<evidence type="ECO:0000313" key="1">
    <source>
        <dbReference type="EMBL" id="QDT58167.1"/>
    </source>
</evidence>
<dbReference type="Proteomes" id="UP000315003">
    <property type="component" value="Chromosome"/>
</dbReference>
<dbReference type="EMBL" id="CP036272">
    <property type="protein sequence ID" value="QDT58167.1"/>
    <property type="molecule type" value="Genomic_DNA"/>
</dbReference>
<evidence type="ECO:0000313" key="2">
    <source>
        <dbReference type="Proteomes" id="UP000315003"/>
    </source>
</evidence>
<dbReference type="AlphaFoldDB" id="A0A517SPW6"/>
<name>A0A517SPW6_9BACT</name>
<gene>
    <name evidence="1" type="ORF">SV7mr_06560</name>
</gene>
<keyword evidence="2" id="KW-1185">Reference proteome</keyword>
<accession>A0A517SPW6</accession>
<organism evidence="1 2">
    <name type="scientific">Stieleria bergensis</name>
    <dbReference type="NCBI Taxonomy" id="2528025"/>
    <lineage>
        <taxon>Bacteria</taxon>
        <taxon>Pseudomonadati</taxon>
        <taxon>Planctomycetota</taxon>
        <taxon>Planctomycetia</taxon>
        <taxon>Pirellulales</taxon>
        <taxon>Pirellulaceae</taxon>
        <taxon>Stieleria</taxon>
    </lineage>
</organism>